<evidence type="ECO:0000313" key="6">
    <source>
        <dbReference type="Proteomes" id="UP001597349"/>
    </source>
</evidence>
<dbReference type="Pfam" id="PF08014">
    <property type="entry name" value="MATCAP"/>
    <property type="match status" value="1"/>
</dbReference>
<dbReference type="EMBL" id="JBHUGY010000066">
    <property type="protein sequence ID" value="MFD2057956.1"/>
    <property type="molecule type" value="Genomic_DNA"/>
</dbReference>
<dbReference type="NCBIfam" id="TIGR02421">
    <property type="entry name" value="QEGLA"/>
    <property type="match status" value="1"/>
</dbReference>
<dbReference type="PANTHER" id="PTHR31817:SF0">
    <property type="entry name" value="CHROMOSOME UNDETERMINED SCAFFOLD_67, WHOLE GENOME SHOTGUN SEQUENCE"/>
    <property type="match status" value="1"/>
</dbReference>
<evidence type="ECO:0000256" key="4">
    <source>
        <dbReference type="ARBA" id="ARBA00023049"/>
    </source>
</evidence>
<organism evidence="5 6">
    <name type="scientific">Mesorhizobium calcicola</name>
    <dbReference type="NCBI Taxonomy" id="1300310"/>
    <lineage>
        <taxon>Bacteria</taxon>
        <taxon>Pseudomonadati</taxon>
        <taxon>Pseudomonadota</taxon>
        <taxon>Alphaproteobacteria</taxon>
        <taxon>Hyphomicrobiales</taxon>
        <taxon>Phyllobacteriaceae</taxon>
        <taxon>Mesorhizobium</taxon>
    </lineage>
</organism>
<protein>
    <submittedName>
        <fullName evidence="5">Flavohemoglobin expression-modulating QEGLA motif protein</fullName>
    </submittedName>
</protein>
<keyword evidence="6" id="KW-1185">Reference proteome</keyword>
<keyword evidence="4" id="KW-0482">Metalloprotease</keyword>
<dbReference type="SMART" id="SM01154">
    <property type="entry name" value="DUF1704"/>
    <property type="match status" value="1"/>
</dbReference>
<evidence type="ECO:0000313" key="5">
    <source>
        <dbReference type="EMBL" id="MFD2057956.1"/>
    </source>
</evidence>
<keyword evidence="2" id="KW-0645">Protease</keyword>
<comment type="caution">
    <text evidence="5">The sequence shown here is derived from an EMBL/GenBank/DDBJ whole genome shotgun (WGS) entry which is preliminary data.</text>
</comment>
<dbReference type="RefSeq" id="WP_379026363.1">
    <property type="nucleotide sequence ID" value="NZ_JBHUGY010000066.1"/>
</dbReference>
<reference evidence="6" key="1">
    <citation type="journal article" date="2019" name="Int. J. Syst. Evol. Microbiol.">
        <title>The Global Catalogue of Microorganisms (GCM) 10K type strain sequencing project: providing services to taxonomists for standard genome sequencing and annotation.</title>
        <authorList>
            <consortium name="The Broad Institute Genomics Platform"/>
            <consortium name="The Broad Institute Genome Sequencing Center for Infectious Disease"/>
            <person name="Wu L."/>
            <person name="Ma J."/>
        </authorList>
    </citation>
    <scope>NUCLEOTIDE SEQUENCE [LARGE SCALE GENOMIC DNA]</scope>
    <source>
        <strain evidence="6">CGMCC 1.16226</strain>
    </source>
</reference>
<dbReference type="InterPro" id="IPR012656">
    <property type="entry name" value="CHP02421_QEGLA"/>
</dbReference>
<dbReference type="InterPro" id="IPR012548">
    <property type="entry name" value="MATCAP"/>
</dbReference>
<evidence type="ECO:0000256" key="3">
    <source>
        <dbReference type="ARBA" id="ARBA00022801"/>
    </source>
</evidence>
<sequence>MKPNLIEPVPPLAQIQSDLDSLFRDGKPIRRDFGNGNRLHVDRPLPFLCVHVGSHQDAAFHIVSANASYLIAAEIGLAGEVARLVARRTRDHCGAFLMLDIGELAEDRFLTEDVPFLPPFEIALACGDTPAEKAALKRFATAAATREAKYRTPRVDELSPATRAEARLWDDPGDAACLTVRYAPIYKVPGTKRVYPELHDLVVANMVDSALQAVSAFLKASRLEEPATHRSFGRRAYIDAVVRADRAIDDIASTFDFLLAVTPINAEPAWQEFQAGAFERVPALLYRPLEFEVGAQKRKLYSISLDHLEDPLLTKLLSEKQQELDLQLSMLASRETPRFVELGRALYGSVEPSLAARARTILERLPRIAPATRRKGVDADAVAAAAREMIAGYRAAYPNFDASVEIRADLPAGLLVSRNRLLVSRETNLPSDRLAALLAHEIGVHLLTYFNGDAQGLTIFRNGLAGYEGMQEGLAVLAEHLVGGMTAARMRLIAARVIACEAMLAGATFEETFRILHSNFGLDDRSAFNVALRVHRGGGLAKDAIYLRGVVQILDHLKNGGSLTPFWIGKISAAHFGAIQELNARGLLRAPRLEPAFLSSDAARPRLRKAMAGIDPIDMVEA</sequence>
<dbReference type="PANTHER" id="PTHR31817">
    <property type="match status" value="1"/>
</dbReference>
<gene>
    <name evidence="5" type="ORF">ACFSQT_34220</name>
</gene>
<accession>A0ABW4WN13</accession>
<evidence type="ECO:0000256" key="1">
    <source>
        <dbReference type="ARBA" id="ARBA00001947"/>
    </source>
</evidence>
<evidence type="ECO:0000256" key="2">
    <source>
        <dbReference type="ARBA" id="ARBA00022670"/>
    </source>
</evidence>
<keyword evidence="3" id="KW-0378">Hydrolase</keyword>
<proteinExistence type="predicted"/>
<comment type="cofactor">
    <cofactor evidence="1">
        <name>Zn(2+)</name>
        <dbReference type="ChEBI" id="CHEBI:29105"/>
    </cofactor>
</comment>
<dbReference type="Proteomes" id="UP001597349">
    <property type="component" value="Unassembled WGS sequence"/>
</dbReference>
<name>A0ABW4WN13_9HYPH</name>